<sequence>MCVCVCLYVCVCVCVCVCMCACVCVCVCLCVYACAYVCACEHIHSLSTSLGIYYLFFRFKSHAALTGLTRVFRDALLHPSVVMCGDTVTFLLAILLRPLINKAFLPAELMLTGCFFASCNILRHKNPRRYSNDPVCHQLPFHGQK</sequence>
<evidence type="ECO:0000313" key="4">
    <source>
        <dbReference type="Proteomes" id="UP001152803"/>
    </source>
</evidence>
<name>A0A9Q1DCH4_CONCO</name>
<keyword evidence="2" id="KW-0732">Signal</keyword>
<keyword evidence="1" id="KW-1133">Transmembrane helix</keyword>
<evidence type="ECO:0000313" key="3">
    <source>
        <dbReference type="EMBL" id="KAJ8265921.1"/>
    </source>
</evidence>
<feature type="transmembrane region" description="Helical" evidence="1">
    <location>
        <begin position="30"/>
        <end position="56"/>
    </location>
</feature>
<gene>
    <name evidence="3" type="ORF">COCON_G00150200</name>
</gene>
<reference evidence="3" key="1">
    <citation type="journal article" date="2023" name="Science">
        <title>Genome structures resolve the early diversification of teleost fishes.</title>
        <authorList>
            <person name="Parey E."/>
            <person name="Louis A."/>
            <person name="Montfort J."/>
            <person name="Bouchez O."/>
            <person name="Roques C."/>
            <person name="Iampietro C."/>
            <person name="Lluch J."/>
            <person name="Castinel A."/>
            <person name="Donnadieu C."/>
            <person name="Desvignes T."/>
            <person name="Floi Bucao C."/>
            <person name="Jouanno E."/>
            <person name="Wen M."/>
            <person name="Mejri S."/>
            <person name="Dirks R."/>
            <person name="Jansen H."/>
            <person name="Henkel C."/>
            <person name="Chen W.J."/>
            <person name="Zahm M."/>
            <person name="Cabau C."/>
            <person name="Klopp C."/>
            <person name="Thompson A.W."/>
            <person name="Robinson-Rechavi M."/>
            <person name="Braasch I."/>
            <person name="Lecointre G."/>
            <person name="Bobe J."/>
            <person name="Postlethwait J.H."/>
            <person name="Berthelot C."/>
            <person name="Roest Crollius H."/>
            <person name="Guiguen Y."/>
        </authorList>
    </citation>
    <scope>NUCLEOTIDE SEQUENCE</scope>
    <source>
        <strain evidence="3">Concon-B</strain>
    </source>
</reference>
<evidence type="ECO:0008006" key="5">
    <source>
        <dbReference type="Google" id="ProtNLM"/>
    </source>
</evidence>
<evidence type="ECO:0000256" key="2">
    <source>
        <dbReference type="SAM" id="SignalP"/>
    </source>
</evidence>
<keyword evidence="4" id="KW-1185">Reference proteome</keyword>
<dbReference type="EMBL" id="JAFJMO010000010">
    <property type="protein sequence ID" value="KAJ8265921.1"/>
    <property type="molecule type" value="Genomic_DNA"/>
</dbReference>
<keyword evidence="1" id="KW-0812">Transmembrane</keyword>
<proteinExistence type="predicted"/>
<protein>
    <recommendedName>
        <fullName evidence="5">Secreted protein</fullName>
    </recommendedName>
</protein>
<feature type="chain" id="PRO_5040164216" description="Secreted protein" evidence="2">
    <location>
        <begin position="21"/>
        <end position="145"/>
    </location>
</feature>
<accession>A0A9Q1DCH4</accession>
<feature type="transmembrane region" description="Helical" evidence="1">
    <location>
        <begin position="76"/>
        <end position="97"/>
    </location>
</feature>
<evidence type="ECO:0000256" key="1">
    <source>
        <dbReference type="SAM" id="Phobius"/>
    </source>
</evidence>
<dbReference type="Proteomes" id="UP001152803">
    <property type="component" value="Unassembled WGS sequence"/>
</dbReference>
<feature type="transmembrane region" description="Helical" evidence="1">
    <location>
        <begin position="103"/>
        <end position="122"/>
    </location>
</feature>
<dbReference type="AlphaFoldDB" id="A0A9Q1DCH4"/>
<organism evidence="3 4">
    <name type="scientific">Conger conger</name>
    <name type="common">Conger eel</name>
    <name type="synonym">Muraena conger</name>
    <dbReference type="NCBI Taxonomy" id="82655"/>
    <lineage>
        <taxon>Eukaryota</taxon>
        <taxon>Metazoa</taxon>
        <taxon>Chordata</taxon>
        <taxon>Craniata</taxon>
        <taxon>Vertebrata</taxon>
        <taxon>Euteleostomi</taxon>
        <taxon>Actinopterygii</taxon>
        <taxon>Neopterygii</taxon>
        <taxon>Teleostei</taxon>
        <taxon>Anguilliformes</taxon>
        <taxon>Congridae</taxon>
        <taxon>Conger</taxon>
    </lineage>
</organism>
<feature type="signal peptide" evidence="2">
    <location>
        <begin position="1"/>
        <end position="20"/>
    </location>
</feature>
<comment type="caution">
    <text evidence="3">The sequence shown here is derived from an EMBL/GenBank/DDBJ whole genome shotgun (WGS) entry which is preliminary data.</text>
</comment>
<keyword evidence="1" id="KW-0472">Membrane</keyword>